<dbReference type="EMBL" id="NPEA01000011">
    <property type="protein sequence ID" value="PJZ75676.1"/>
    <property type="molecule type" value="Genomic_DNA"/>
</dbReference>
<gene>
    <name evidence="1" type="ORF">CH365_18225</name>
</gene>
<comment type="caution">
    <text evidence="1">The sequence shown here is derived from an EMBL/GenBank/DDBJ whole genome shotgun (WGS) entry which is preliminary data.</text>
</comment>
<evidence type="ECO:0000313" key="2">
    <source>
        <dbReference type="Proteomes" id="UP000231843"/>
    </source>
</evidence>
<organism evidence="1 2">
    <name type="scientific">Leptospira neocaledonica</name>
    <dbReference type="NCBI Taxonomy" id="2023192"/>
    <lineage>
        <taxon>Bacteria</taxon>
        <taxon>Pseudomonadati</taxon>
        <taxon>Spirochaetota</taxon>
        <taxon>Spirochaetia</taxon>
        <taxon>Leptospirales</taxon>
        <taxon>Leptospiraceae</taxon>
        <taxon>Leptospira</taxon>
    </lineage>
</organism>
<evidence type="ECO:0000313" key="1">
    <source>
        <dbReference type="EMBL" id="PJZ75676.1"/>
    </source>
</evidence>
<name>A0A2M9ZUA2_9LEPT</name>
<evidence type="ECO:0008006" key="3">
    <source>
        <dbReference type="Google" id="ProtNLM"/>
    </source>
</evidence>
<proteinExistence type="predicted"/>
<sequence>MNNRAKQLSYRILEKLSRFHLEIPSEMRGVAQDGILGVYLNSEPYFNDSVLFTDVGMYLFQSEEKWEYLQYEEISNLEVVEQKEITESIAILKKNGVQVYLRILGGNGKLRDVWEVYRFLLRITNQ</sequence>
<protein>
    <recommendedName>
        <fullName evidence="3">YokE-like PH domain-containing protein</fullName>
    </recommendedName>
</protein>
<dbReference type="AlphaFoldDB" id="A0A2M9ZUA2"/>
<reference evidence="1 2" key="1">
    <citation type="submission" date="2017-07" db="EMBL/GenBank/DDBJ databases">
        <title>Leptospira spp. isolated from tropical soils.</title>
        <authorList>
            <person name="Thibeaux R."/>
            <person name="Iraola G."/>
            <person name="Ferres I."/>
            <person name="Bierque E."/>
            <person name="Girault D."/>
            <person name="Soupe-Gilbert M.-E."/>
            <person name="Picardeau M."/>
            <person name="Goarant C."/>
        </authorList>
    </citation>
    <scope>NUCLEOTIDE SEQUENCE [LARGE SCALE GENOMIC DNA]</scope>
    <source>
        <strain evidence="1 2">ES4-C-A1</strain>
    </source>
</reference>
<keyword evidence="2" id="KW-1185">Reference proteome</keyword>
<dbReference type="Proteomes" id="UP000231843">
    <property type="component" value="Unassembled WGS sequence"/>
</dbReference>
<accession>A0A2M9ZUA2</accession>
<dbReference type="RefSeq" id="WP_100769963.1">
    <property type="nucleotide sequence ID" value="NZ_NPEA01000011.1"/>
</dbReference>
<dbReference type="OrthoDB" id="331330at2"/>